<dbReference type="KEGG" id="syw:SYNW1360"/>
<evidence type="ECO:0000313" key="3">
    <source>
        <dbReference type="Proteomes" id="UP000001422"/>
    </source>
</evidence>
<accession>Q7U6H8</accession>
<dbReference type="HOGENOM" id="CLU_007383_11_0_3"/>
<dbReference type="PANTHER" id="PTHR48079:SF6">
    <property type="entry name" value="NAD(P)-BINDING DOMAIN-CONTAINING PROTEIN-RELATED"/>
    <property type="match status" value="1"/>
</dbReference>
<name>Q7U6H8_PARMW</name>
<dbReference type="EMBL" id="BX569692">
    <property type="protein sequence ID" value="CAE07875.1"/>
    <property type="molecule type" value="Genomic_DNA"/>
</dbReference>
<dbReference type="InterPro" id="IPR051783">
    <property type="entry name" value="NAD(P)-dependent_oxidoreduct"/>
</dbReference>
<evidence type="ECO:0000259" key="1">
    <source>
        <dbReference type="Pfam" id="PF01370"/>
    </source>
</evidence>
<keyword evidence="3" id="KW-1185">Reference proteome</keyword>
<dbReference type="Pfam" id="PF01370">
    <property type="entry name" value="Epimerase"/>
    <property type="match status" value="1"/>
</dbReference>
<dbReference type="RefSeq" id="WP_011128224.1">
    <property type="nucleotide sequence ID" value="NC_005070.1"/>
</dbReference>
<dbReference type="PANTHER" id="PTHR48079">
    <property type="entry name" value="PROTEIN YEEZ"/>
    <property type="match status" value="1"/>
</dbReference>
<protein>
    <recommendedName>
        <fullName evidence="1">NAD-dependent epimerase/dehydratase domain-containing protein</fullName>
    </recommendedName>
</protein>
<dbReference type="CDD" id="cd05266">
    <property type="entry name" value="SDR_a4"/>
    <property type="match status" value="1"/>
</dbReference>
<dbReference type="eggNOG" id="COG0451">
    <property type="taxonomic scope" value="Bacteria"/>
</dbReference>
<proteinExistence type="predicted"/>
<dbReference type="InterPro" id="IPR001509">
    <property type="entry name" value="Epimerase_deHydtase"/>
</dbReference>
<evidence type="ECO:0000313" key="2">
    <source>
        <dbReference type="EMBL" id="CAE07875.1"/>
    </source>
</evidence>
<dbReference type="Gene3D" id="3.40.50.720">
    <property type="entry name" value="NAD(P)-binding Rossmann-like Domain"/>
    <property type="match status" value="1"/>
</dbReference>
<dbReference type="GO" id="GO:0005737">
    <property type="term" value="C:cytoplasm"/>
    <property type="evidence" value="ECO:0007669"/>
    <property type="project" value="TreeGrafter"/>
</dbReference>
<gene>
    <name evidence="2" type="ordered locus">SYNW1360</name>
</gene>
<dbReference type="AlphaFoldDB" id="Q7U6H8"/>
<reference evidence="2 3" key="1">
    <citation type="journal article" date="2003" name="Nature">
        <title>The genome of a motile marine Synechococcus.</title>
        <authorList>
            <person name="Palenik B."/>
            <person name="Brahamsha B."/>
            <person name="Larimer F."/>
            <person name="Land M."/>
            <person name="Hauser L."/>
            <person name="Chain P."/>
            <person name="Lamerdin J."/>
            <person name="Regala W."/>
            <person name="Allen E.A."/>
            <person name="McCarren J."/>
            <person name="Paulsen I."/>
            <person name="Dufresne A."/>
            <person name="Partensky F."/>
            <person name="Webb E."/>
            <person name="Waterbury J."/>
        </authorList>
    </citation>
    <scope>NUCLEOTIDE SEQUENCE [LARGE SCALE GENOMIC DNA]</scope>
    <source>
        <strain evidence="2 3">WH8102</strain>
    </source>
</reference>
<dbReference type="GO" id="GO:0004029">
    <property type="term" value="F:aldehyde dehydrogenase (NAD+) activity"/>
    <property type="evidence" value="ECO:0007669"/>
    <property type="project" value="TreeGrafter"/>
</dbReference>
<dbReference type="STRING" id="84588.SYNW1360"/>
<feature type="domain" description="NAD-dependent epimerase/dehydratase" evidence="1">
    <location>
        <begin position="11"/>
        <end position="221"/>
    </location>
</feature>
<dbReference type="Proteomes" id="UP000001422">
    <property type="component" value="Chromosome"/>
</dbReference>
<dbReference type="SUPFAM" id="SSF51735">
    <property type="entry name" value="NAD(P)-binding Rossmann-fold domains"/>
    <property type="match status" value="1"/>
</dbReference>
<organism evidence="2 3">
    <name type="scientific">Parasynechococcus marenigrum (strain WH8102)</name>
    <dbReference type="NCBI Taxonomy" id="84588"/>
    <lineage>
        <taxon>Bacteria</taxon>
        <taxon>Bacillati</taxon>
        <taxon>Cyanobacteriota</taxon>
        <taxon>Cyanophyceae</taxon>
        <taxon>Synechococcales</taxon>
        <taxon>Prochlorococcaceae</taxon>
        <taxon>Parasynechococcus</taxon>
        <taxon>Parasynechococcus marenigrum</taxon>
    </lineage>
</organism>
<sequence>MSGRFGVVGCGYVGSAVALHLRAQGYELMGTTTGPARLAELCDLVDHPRILRAGDSAADFSVIDDLDGVLIAMAPTTASYEEDQYRAVYAEAVPALVKALRERPRQRPLHVSYLSSAGVYGDQSGAVTTELSSPDLSNTTNELLVQAENAVLALNTPSIQTCVLRLGGIYGPGKDIPSFIRSASGQQVAKNGNHINAWVHLDDIVRGVEFALQRRLQGIYNLVDDLQLSRRELSNALCDDEGLPPVIWDNHDRPGARGVQRSCLQCTAAPDGFHAENPVDAGTGRRLLMRPLSCRKCGNPFARDWRHNPSPSNPFSECSAILALEQLEPRRAADRCVAGDP</sequence>
<dbReference type="InterPro" id="IPR036291">
    <property type="entry name" value="NAD(P)-bd_dom_sf"/>
</dbReference>